<dbReference type="STRING" id="74649.A0A2P6QSG1"/>
<evidence type="ECO:0000313" key="4">
    <source>
        <dbReference type="Proteomes" id="UP000238479"/>
    </source>
</evidence>
<name>A0A2P6QSG1_ROSCH</name>
<sequence length="478" mass="54970">MERKTISRRVNSSPLSFSSSAAETVADIEELLTEILLCVPARSVVRLKCISKHWFSLISNPEFRHRHTLRNPNPKVSAFFSHTTQDFTFISLHKNPSGSFPPRHFVHDLHPGNHPRSINPFKSLNIFNSFVQGDRNGFGLKILQSCNGLFLCIPFSTHKRRHYHSIYFGNPTSQYHSIYVVNPTSNQFLALSPPRAGKSTEFVRYALAFDPSKSPHYKVVCLSTTRKHNWVHQVDVYSSETRSWRLLETPYASRDLDMHLDGRNREGGVYCNGAIHWIRDETELSIRVGEDGNSLVRENADLVHYYDIAEERLGLAIPSAPLVVTGNYPPKFPKFDHRYFGESGDHLYLIDVYKDSSSKNNIYRDCNAEFDVMEMGKDYSGWFVKYHVDLNPVVAAFRGNYDHFSRFYVLFLGGEGKEEQDQQQQQEVSSSLLFHVPGKVISYHLRHKTFKTYVDLAIKDYFLVGGYNYPYMETLASV</sequence>
<dbReference type="InterPro" id="IPR017451">
    <property type="entry name" value="F-box-assoc_interact_dom"/>
</dbReference>
<dbReference type="EMBL" id="PDCK01000042">
    <property type="protein sequence ID" value="PRQ37115.1"/>
    <property type="molecule type" value="Genomic_DNA"/>
</dbReference>
<dbReference type="OMA" id="IRWIGEY"/>
<evidence type="ECO:0000259" key="2">
    <source>
        <dbReference type="Pfam" id="PF07734"/>
    </source>
</evidence>
<dbReference type="Proteomes" id="UP000238479">
    <property type="component" value="Chromosome 4"/>
</dbReference>
<gene>
    <name evidence="3" type="ORF">RchiOBHm_Chr4g0399001</name>
</gene>
<feature type="domain" description="F-box" evidence="1">
    <location>
        <begin position="29"/>
        <end position="65"/>
    </location>
</feature>
<dbReference type="SUPFAM" id="SSF81383">
    <property type="entry name" value="F-box domain"/>
    <property type="match status" value="1"/>
</dbReference>
<proteinExistence type="predicted"/>
<keyword evidence="4" id="KW-1185">Reference proteome</keyword>
<dbReference type="NCBIfam" id="TIGR01640">
    <property type="entry name" value="F_box_assoc_1"/>
    <property type="match status" value="1"/>
</dbReference>
<evidence type="ECO:0000313" key="3">
    <source>
        <dbReference type="EMBL" id="PRQ37115.1"/>
    </source>
</evidence>
<dbReference type="InterPro" id="IPR055290">
    <property type="entry name" value="At3g26010-like"/>
</dbReference>
<feature type="domain" description="F-box associated beta-propeller type 1" evidence="2">
    <location>
        <begin position="144"/>
        <end position="314"/>
    </location>
</feature>
<dbReference type="PANTHER" id="PTHR35546">
    <property type="entry name" value="F-BOX PROTEIN INTERACTION DOMAIN PROTEIN-RELATED"/>
    <property type="match status" value="1"/>
</dbReference>
<accession>A0A2P6QSG1</accession>
<evidence type="ECO:0000259" key="1">
    <source>
        <dbReference type="Pfam" id="PF00646"/>
    </source>
</evidence>
<reference evidence="3 4" key="1">
    <citation type="journal article" date="2018" name="Nat. Genet.">
        <title>The Rosa genome provides new insights in the design of modern roses.</title>
        <authorList>
            <person name="Bendahmane M."/>
        </authorList>
    </citation>
    <scope>NUCLEOTIDE SEQUENCE [LARGE SCALE GENOMIC DNA]</scope>
    <source>
        <strain evidence="4">cv. Old Blush</strain>
    </source>
</reference>
<organism evidence="3 4">
    <name type="scientific">Rosa chinensis</name>
    <name type="common">China rose</name>
    <dbReference type="NCBI Taxonomy" id="74649"/>
    <lineage>
        <taxon>Eukaryota</taxon>
        <taxon>Viridiplantae</taxon>
        <taxon>Streptophyta</taxon>
        <taxon>Embryophyta</taxon>
        <taxon>Tracheophyta</taxon>
        <taxon>Spermatophyta</taxon>
        <taxon>Magnoliopsida</taxon>
        <taxon>eudicotyledons</taxon>
        <taxon>Gunneridae</taxon>
        <taxon>Pentapetalae</taxon>
        <taxon>rosids</taxon>
        <taxon>fabids</taxon>
        <taxon>Rosales</taxon>
        <taxon>Rosaceae</taxon>
        <taxon>Rosoideae</taxon>
        <taxon>Rosoideae incertae sedis</taxon>
        <taxon>Rosa</taxon>
    </lineage>
</organism>
<dbReference type="InterPro" id="IPR036047">
    <property type="entry name" value="F-box-like_dom_sf"/>
</dbReference>
<dbReference type="Pfam" id="PF00646">
    <property type="entry name" value="F-box"/>
    <property type="match status" value="1"/>
</dbReference>
<comment type="caution">
    <text evidence="3">The sequence shown here is derived from an EMBL/GenBank/DDBJ whole genome shotgun (WGS) entry which is preliminary data.</text>
</comment>
<dbReference type="InterPro" id="IPR001810">
    <property type="entry name" value="F-box_dom"/>
</dbReference>
<dbReference type="PANTHER" id="PTHR35546:SF115">
    <property type="entry name" value="F-BOX DOMAIN-CONTAINING PROTEIN"/>
    <property type="match status" value="1"/>
</dbReference>
<dbReference type="OrthoDB" id="1848451at2759"/>
<dbReference type="Gramene" id="PRQ37115">
    <property type="protein sequence ID" value="PRQ37115"/>
    <property type="gene ID" value="RchiOBHm_Chr4g0399001"/>
</dbReference>
<dbReference type="InterPro" id="IPR006527">
    <property type="entry name" value="F-box-assoc_dom_typ1"/>
</dbReference>
<dbReference type="Pfam" id="PF07734">
    <property type="entry name" value="FBA_1"/>
    <property type="match status" value="1"/>
</dbReference>
<protein>
    <submittedName>
        <fullName evidence="3">Putative F-box domain-containing protein</fullName>
    </submittedName>
</protein>
<dbReference type="AlphaFoldDB" id="A0A2P6QSG1"/>